<evidence type="ECO:0000313" key="4">
    <source>
        <dbReference type="Proteomes" id="UP000044071"/>
    </source>
</evidence>
<dbReference type="eggNOG" id="COG3481">
    <property type="taxonomic scope" value="Bacteria"/>
</dbReference>
<name>A0A078KWZ6_9GAMM</name>
<evidence type="ECO:0000259" key="1">
    <source>
        <dbReference type="Pfam" id="PF07514"/>
    </source>
</evidence>
<dbReference type="InterPro" id="IPR011119">
    <property type="entry name" value="Unchr_helicase_relaxase_TraI"/>
</dbReference>
<dbReference type="OrthoDB" id="5643657at2"/>
<dbReference type="Gene3D" id="1.10.3210.40">
    <property type="match status" value="1"/>
</dbReference>
<dbReference type="EMBL" id="CCSB01000001">
    <property type="protein sequence ID" value="CDZ76253.1"/>
    <property type="molecule type" value="Genomic_DNA"/>
</dbReference>
<gene>
    <name evidence="3" type="ORF">BN59_00520</name>
</gene>
<proteinExistence type="predicted"/>
<evidence type="ECO:0000313" key="3">
    <source>
        <dbReference type="EMBL" id="CDZ76253.1"/>
    </source>
</evidence>
<dbReference type="Pfam" id="PF07515">
    <property type="entry name" value="TraI_2_C"/>
    <property type="match status" value="1"/>
</dbReference>
<dbReference type="RefSeq" id="WP_043872826.1">
    <property type="nucleotide sequence ID" value="NZ_CCVW01000001.1"/>
</dbReference>
<feature type="domain" description="Uncharacterised" evidence="1">
    <location>
        <begin position="25"/>
        <end position="242"/>
    </location>
</feature>
<accession>A0A078KWZ6</accession>
<dbReference type="STRING" id="1034943.BN59_00520"/>
<dbReference type="AlphaFoldDB" id="A0A078KWZ6"/>
<feature type="domain" description="Putative conjugal transfer nickase/helicase TraI C-terminal" evidence="2">
    <location>
        <begin position="281"/>
        <end position="387"/>
    </location>
</feature>
<dbReference type="InterPro" id="IPR022391">
    <property type="entry name" value="ICE_relaxase_PFGI-1"/>
</dbReference>
<sequence length="451" mass="50240">MFHRYGKKPKSSQTKPLNELTRVIPAALMLAEDKREVLLRQIKNTCALDEPRFDSLCLSLMHNFINHCQSLPETSTSYYSQQGGLVDHALNRTEAALNLFQQYLVLDTKADLSEEQKLWQYALFSAAILQGIGKLQIDYRVELYDNNGQFLKQWNPLLESLATVGSYYSYEFLGDSDEEFRRRLNLLLARLLMPASGFAWIVSNPQVLAVWLALLNEDEYSAGTLGAILIRANAIAIQRDFNQIMLRSYGSRGGRGRYGRVSTFTGGIPAESVAEIEQQLGIEFIQWLTKALDAGKVMVNKSPLFMVPGGLLMTPEMFHLFVREHPEYKNWQAVQNGFLSLGMHSLGVDGSINSRFEQSSNHQMVTGIVLSDYAVALPAEVQLNNLHTGKASAMSATELIHRVKDSGNHFVSQHAVNPVNPLLHLNTSGQWQAETAVAHNVSLRAGVTAGA</sequence>
<dbReference type="Pfam" id="PF07514">
    <property type="entry name" value="TraI_2"/>
    <property type="match status" value="1"/>
</dbReference>
<dbReference type="InterPro" id="IPR036390">
    <property type="entry name" value="WH_DNA-bd_sf"/>
</dbReference>
<dbReference type="Proteomes" id="UP000044071">
    <property type="component" value="Unassembled WGS sequence"/>
</dbReference>
<evidence type="ECO:0000259" key="2">
    <source>
        <dbReference type="Pfam" id="PF07515"/>
    </source>
</evidence>
<dbReference type="SUPFAM" id="SSF46785">
    <property type="entry name" value="Winged helix' DNA-binding domain"/>
    <property type="match status" value="1"/>
</dbReference>
<protein>
    <submittedName>
        <fullName evidence="3">Integrating conjugative element relaxase, PFGI-1 class</fullName>
    </submittedName>
</protein>
<keyword evidence="4" id="KW-1185">Reference proteome</keyword>
<dbReference type="InterPro" id="IPR011093">
    <property type="entry name" value="TraI_2_C"/>
</dbReference>
<organism evidence="3 4">
    <name type="scientific">Legionella massiliensis</name>
    <dbReference type="NCBI Taxonomy" id="1034943"/>
    <lineage>
        <taxon>Bacteria</taxon>
        <taxon>Pseudomonadati</taxon>
        <taxon>Pseudomonadota</taxon>
        <taxon>Gammaproteobacteria</taxon>
        <taxon>Legionellales</taxon>
        <taxon>Legionellaceae</taxon>
        <taxon>Legionella</taxon>
    </lineage>
</organism>
<dbReference type="NCBIfam" id="TIGR03760">
    <property type="entry name" value="ICE_TraI_Pfluor"/>
    <property type="match status" value="1"/>
</dbReference>
<reference evidence="3 4" key="1">
    <citation type="submission" date="2014-06" db="EMBL/GenBank/DDBJ databases">
        <authorList>
            <person name="Urmite Genomes Urmite Genomes"/>
        </authorList>
    </citation>
    <scope>NUCLEOTIDE SEQUENCE [LARGE SCALE GENOMIC DNA]</scope>
</reference>